<dbReference type="Pfam" id="PF01408">
    <property type="entry name" value="GFO_IDH_MocA"/>
    <property type="match status" value="1"/>
</dbReference>
<dbReference type="Pfam" id="PF21390">
    <property type="entry name" value="Irp3-like_C"/>
    <property type="match status" value="1"/>
</dbReference>
<reference evidence="3 4" key="1">
    <citation type="submission" date="2020-08" db="EMBL/GenBank/DDBJ databases">
        <title>Sequencing the genomes of 1000 actinobacteria strains.</title>
        <authorList>
            <person name="Klenk H.-P."/>
        </authorList>
    </citation>
    <scope>NUCLEOTIDE SEQUENCE [LARGE SCALE GENOMIC DNA]</scope>
    <source>
        <strain evidence="3 4">DSM 45913</strain>
    </source>
</reference>
<dbReference type="AlphaFoldDB" id="A0A7X0CD94"/>
<dbReference type="InterPro" id="IPR000683">
    <property type="entry name" value="Gfo/Idh/MocA-like_OxRdtase_N"/>
</dbReference>
<dbReference type="PANTHER" id="PTHR43377:SF1">
    <property type="entry name" value="BILIVERDIN REDUCTASE A"/>
    <property type="match status" value="1"/>
</dbReference>
<organism evidence="3 4">
    <name type="scientific">Nonomuraea muscovyensis</name>
    <dbReference type="NCBI Taxonomy" id="1124761"/>
    <lineage>
        <taxon>Bacteria</taxon>
        <taxon>Bacillati</taxon>
        <taxon>Actinomycetota</taxon>
        <taxon>Actinomycetes</taxon>
        <taxon>Streptosporangiales</taxon>
        <taxon>Streptosporangiaceae</taxon>
        <taxon>Nonomuraea</taxon>
    </lineage>
</organism>
<sequence length="395" mass="42156">MRGRPRVLVCGTGFGRVHLAALTDPRSAFEPVGILAKGGERSRACAAEAGVPLYTRVEQVPDGVDLACVVLLGDVNGGPGSAVAAELMARGVPVLQEGPLLRDELAGSLRAARRQKVAFQVNTHYVHLPPVRRFVAAARALREEQEPLWVEAACGIQVAYHLVDVLGRALGGLRPYGFAACGTTDGPRTPFRTLEGVIAGVPVTLRVQNQLHPADPDNHAHLLHRITIGAEGGTLTLQDPHGPVLWSPRPHLPARARNATRLHDAADAHLDFPACAPLGPAEAPPYREILARMWPDGAHRAISTTWKAVRDGMDTMRDGQYYLAVSGVWQDLTAVLGFPERLTGPPPRPLPAEPLRAAATKAVPEAVREAVREAVSEAATKVAEEEPDAPEEATA</sequence>
<dbReference type="GO" id="GO:0000166">
    <property type="term" value="F:nucleotide binding"/>
    <property type="evidence" value="ECO:0007669"/>
    <property type="project" value="InterPro"/>
</dbReference>
<proteinExistence type="predicted"/>
<protein>
    <submittedName>
        <fullName evidence="3">Thiazolinyl imide reductase</fullName>
    </submittedName>
</protein>
<dbReference type="InterPro" id="IPR051450">
    <property type="entry name" value="Gfo/Idh/MocA_Oxidoreductases"/>
</dbReference>
<dbReference type="InterPro" id="IPR048655">
    <property type="entry name" value="Irp3-like_C"/>
</dbReference>
<dbReference type="SUPFAM" id="SSF51735">
    <property type="entry name" value="NAD(P)-binding Rossmann-fold domains"/>
    <property type="match status" value="1"/>
</dbReference>
<keyword evidence="4" id="KW-1185">Reference proteome</keyword>
<dbReference type="NCBIfam" id="TIGR01761">
    <property type="entry name" value="thiaz-red"/>
    <property type="match status" value="1"/>
</dbReference>
<dbReference type="Gene3D" id="3.30.360.10">
    <property type="entry name" value="Dihydrodipicolinate Reductase, domain 2"/>
    <property type="match status" value="1"/>
</dbReference>
<accession>A0A7X0CD94</accession>
<evidence type="ECO:0000259" key="1">
    <source>
        <dbReference type="Pfam" id="PF01408"/>
    </source>
</evidence>
<gene>
    <name evidence="3" type="ORF">FHU36_008691</name>
</gene>
<evidence type="ECO:0000313" key="3">
    <source>
        <dbReference type="EMBL" id="MBB6352095.1"/>
    </source>
</evidence>
<dbReference type="EMBL" id="JACHJB010000005">
    <property type="protein sequence ID" value="MBB6352095.1"/>
    <property type="molecule type" value="Genomic_DNA"/>
</dbReference>
<dbReference type="Proteomes" id="UP000583800">
    <property type="component" value="Unassembled WGS sequence"/>
</dbReference>
<dbReference type="Gene3D" id="3.40.50.720">
    <property type="entry name" value="NAD(P)-binding Rossmann-like Domain"/>
    <property type="match status" value="1"/>
</dbReference>
<dbReference type="InterPro" id="IPR010091">
    <property type="entry name" value="Thiazolinyl_imide_reductase"/>
</dbReference>
<dbReference type="InterPro" id="IPR036291">
    <property type="entry name" value="NAD(P)-bd_dom_sf"/>
</dbReference>
<feature type="domain" description="Gfo/Idh/MocA-like oxidoreductase N-terminal" evidence="1">
    <location>
        <begin position="6"/>
        <end position="122"/>
    </location>
</feature>
<dbReference type="PANTHER" id="PTHR43377">
    <property type="entry name" value="BILIVERDIN REDUCTASE A"/>
    <property type="match status" value="1"/>
</dbReference>
<dbReference type="RefSeq" id="WP_185089843.1">
    <property type="nucleotide sequence ID" value="NZ_JACHJB010000005.1"/>
</dbReference>
<comment type="caution">
    <text evidence="3">The sequence shown here is derived from an EMBL/GenBank/DDBJ whole genome shotgun (WGS) entry which is preliminary data.</text>
</comment>
<evidence type="ECO:0000313" key="4">
    <source>
        <dbReference type="Proteomes" id="UP000583800"/>
    </source>
</evidence>
<name>A0A7X0CD94_9ACTN</name>
<feature type="domain" description="Thiazolinyl imine reductase-like C-terminal" evidence="2">
    <location>
        <begin position="146"/>
        <end position="247"/>
    </location>
</feature>
<evidence type="ECO:0000259" key="2">
    <source>
        <dbReference type="Pfam" id="PF21390"/>
    </source>
</evidence>